<protein>
    <submittedName>
        <fullName evidence="2">Uncharacterized protein</fullName>
    </submittedName>
</protein>
<dbReference type="Proteomes" id="UP000239415">
    <property type="component" value="Unassembled WGS sequence"/>
</dbReference>
<dbReference type="PROSITE" id="PS51257">
    <property type="entry name" value="PROKAR_LIPOPROTEIN"/>
    <property type="match status" value="1"/>
</dbReference>
<evidence type="ECO:0000313" key="3">
    <source>
        <dbReference type="Proteomes" id="UP000239415"/>
    </source>
</evidence>
<feature type="chain" id="PRO_5015467208" evidence="1">
    <location>
        <begin position="25"/>
        <end position="167"/>
    </location>
</feature>
<proteinExistence type="predicted"/>
<gene>
    <name evidence="2" type="ORF">CLV67_123104</name>
</gene>
<accession>A0A2T0JYV9</accession>
<feature type="signal peptide" evidence="1">
    <location>
        <begin position="1"/>
        <end position="24"/>
    </location>
</feature>
<evidence type="ECO:0000313" key="2">
    <source>
        <dbReference type="EMBL" id="PRX14718.1"/>
    </source>
</evidence>
<keyword evidence="1" id="KW-0732">Signal</keyword>
<organism evidence="2 3">
    <name type="scientific">Actinoplanes italicus</name>
    <dbReference type="NCBI Taxonomy" id="113567"/>
    <lineage>
        <taxon>Bacteria</taxon>
        <taxon>Bacillati</taxon>
        <taxon>Actinomycetota</taxon>
        <taxon>Actinomycetes</taxon>
        <taxon>Micromonosporales</taxon>
        <taxon>Micromonosporaceae</taxon>
        <taxon>Actinoplanes</taxon>
    </lineage>
</organism>
<reference evidence="2 3" key="1">
    <citation type="submission" date="2018-03" db="EMBL/GenBank/DDBJ databases">
        <title>Genomic Encyclopedia of Archaeal and Bacterial Type Strains, Phase II (KMG-II): from individual species to whole genera.</title>
        <authorList>
            <person name="Goeker M."/>
        </authorList>
    </citation>
    <scope>NUCLEOTIDE SEQUENCE [LARGE SCALE GENOMIC DNA]</scope>
    <source>
        <strain evidence="2 3">DSM 43146</strain>
    </source>
</reference>
<name>A0A2T0JYV9_9ACTN</name>
<dbReference type="AlphaFoldDB" id="A0A2T0JYV9"/>
<evidence type="ECO:0000256" key="1">
    <source>
        <dbReference type="SAM" id="SignalP"/>
    </source>
</evidence>
<keyword evidence="3" id="KW-1185">Reference proteome</keyword>
<dbReference type="EMBL" id="PVMZ01000023">
    <property type="protein sequence ID" value="PRX14718.1"/>
    <property type="molecule type" value="Genomic_DNA"/>
</dbReference>
<comment type="caution">
    <text evidence="2">The sequence shown here is derived from an EMBL/GenBank/DDBJ whole genome shotgun (WGS) entry which is preliminary data.</text>
</comment>
<dbReference type="RefSeq" id="WP_170154201.1">
    <property type="nucleotide sequence ID" value="NZ_BOMO01000137.1"/>
</dbReference>
<sequence length="167" mass="16469">MKITLRLATAVLAGVSLMGLTACSDEPATTTTADKPAAAATTTAAAAPETSTAPAAAALSDKELCQEAGKASDAMSKALTTLIQANPSGDIPPADASAMLKDLANSLNKAAEGGTSEVAKGMQDIAAQSLKAAEAKDPTTALDTPESAKTGAAFNAACKKVGVTVKY</sequence>